<reference evidence="2 3" key="1">
    <citation type="submission" date="2020-09" db="EMBL/GenBank/DDBJ databases">
        <title>Paenibacillus sp. CAU 1523 isolated from sand of Haeundae Beach.</title>
        <authorList>
            <person name="Kim W."/>
        </authorList>
    </citation>
    <scope>NUCLEOTIDE SEQUENCE [LARGE SCALE GENOMIC DNA]</scope>
    <source>
        <strain evidence="2 3">CAU 1523</strain>
    </source>
</reference>
<keyword evidence="1" id="KW-0472">Membrane</keyword>
<evidence type="ECO:0000313" key="3">
    <source>
        <dbReference type="Proteomes" id="UP000634529"/>
    </source>
</evidence>
<feature type="transmembrane region" description="Helical" evidence="1">
    <location>
        <begin position="12"/>
        <end position="35"/>
    </location>
</feature>
<keyword evidence="1" id="KW-1133">Transmembrane helix</keyword>
<comment type="caution">
    <text evidence="2">The sequence shown here is derived from an EMBL/GenBank/DDBJ whole genome shotgun (WGS) entry which is preliminary data.</text>
</comment>
<feature type="transmembrane region" description="Helical" evidence="1">
    <location>
        <begin position="47"/>
        <end position="68"/>
    </location>
</feature>
<name>A0ABR9AVN3_9BACL</name>
<dbReference type="InterPro" id="IPR032820">
    <property type="entry name" value="ATPase_put"/>
</dbReference>
<keyword evidence="3" id="KW-1185">Reference proteome</keyword>
<evidence type="ECO:0000313" key="2">
    <source>
        <dbReference type="EMBL" id="MBD8498196.1"/>
    </source>
</evidence>
<accession>A0ABR9AVN3</accession>
<dbReference type="Proteomes" id="UP000634529">
    <property type="component" value="Unassembled WGS sequence"/>
</dbReference>
<dbReference type="RefSeq" id="WP_192024569.1">
    <property type="nucleotide sequence ID" value="NZ_JACYTN010000003.1"/>
</dbReference>
<sequence>MKPSNHNESTWRTALAIGGAGVTLILYILVGYLIGSWLKQEWEGPRIWIGLGVIIGFVAGVIHIIFYVTKFMGEQNE</sequence>
<protein>
    <submittedName>
        <fullName evidence="2">AtpZ/AtpI family protein</fullName>
    </submittedName>
</protein>
<dbReference type="EMBL" id="JACYTN010000003">
    <property type="protein sequence ID" value="MBD8498196.1"/>
    <property type="molecule type" value="Genomic_DNA"/>
</dbReference>
<gene>
    <name evidence="2" type="ORF">IFO66_07725</name>
</gene>
<keyword evidence="1" id="KW-0812">Transmembrane</keyword>
<organism evidence="2 3">
    <name type="scientific">Paenibacillus arenosi</name>
    <dbReference type="NCBI Taxonomy" id="2774142"/>
    <lineage>
        <taxon>Bacteria</taxon>
        <taxon>Bacillati</taxon>
        <taxon>Bacillota</taxon>
        <taxon>Bacilli</taxon>
        <taxon>Bacillales</taxon>
        <taxon>Paenibacillaceae</taxon>
        <taxon>Paenibacillus</taxon>
    </lineage>
</organism>
<proteinExistence type="predicted"/>
<evidence type="ECO:0000256" key="1">
    <source>
        <dbReference type="SAM" id="Phobius"/>
    </source>
</evidence>
<dbReference type="Pfam" id="PF09527">
    <property type="entry name" value="ATPase_gene1"/>
    <property type="match status" value="1"/>
</dbReference>